<keyword evidence="6" id="KW-1185">Reference proteome</keyword>
<dbReference type="EMBL" id="FZQP02000471">
    <property type="protein sequence ID" value="VVC89196.1"/>
    <property type="molecule type" value="Genomic_DNA"/>
</dbReference>
<evidence type="ECO:0000256" key="3">
    <source>
        <dbReference type="SAM" id="SignalP"/>
    </source>
</evidence>
<feature type="chain" id="PRO_5022922298" description="Carboxylesterase type B domain-containing protein" evidence="3">
    <location>
        <begin position="22"/>
        <end position="356"/>
    </location>
</feature>
<accession>A0A5E4PST1</accession>
<organism evidence="5 6">
    <name type="scientific">Leptidea sinapis</name>
    <dbReference type="NCBI Taxonomy" id="189913"/>
    <lineage>
        <taxon>Eukaryota</taxon>
        <taxon>Metazoa</taxon>
        <taxon>Ecdysozoa</taxon>
        <taxon>Arthropoda</taxon>
        <taxon>Hexapoda</taxon>
        <taxon>Insecta</taxon>
        <taxon>Pterygota</taxon>
        <taxon>Neoptera</taxon>
        <taxon>Endopterygota</taxon>
        <taxon>Lepidoptera</taxon>
        <taxon>Glossata</taxon>
        <taxon>Ditrysia</taxon>
        <taxon>Papilionoidea</taxon>
        <taxon>Pieridae</taxon>
        <taxon>Dismorphiinae</taxon>
        <taxon>Leptidea</taxon>
    </lineage>
</organism>
<feature type="domain" description="Carboxylesterase type B" evidence="4">
    <location>
        <begin position="262"/>
        <end position="342"/>
    </location>
</feature>
<dbReference type="PANTHER" id="PTHR43903">
    <property type="entry name" value="NEUROLIGIN"/>
    <property type="match status" value="1"/>
</dbReference>
<feature type="domain" description="Carboxylesterase type B" evidence="4">
    <location>
        <begin position="66"/>
        <end position="128"/>
    </location>
</feature>
<evidence type="ECO:0000256" key="1">
    <source>
        <dbReference type="ARBA" id="ARBA00005964"/>
    </source>
</evidence>
<name>A0A5E4PST1_9NEOP</name>
<dbReference type="Pfam" id="PF00135">
    <property type="entry name" value="COesterase"/>
    <property type="match status" value="2"/>
</dbReference>
<dbReference type="InterPro" id="IPR029058">
    <property type="entry name" value="AB_hydrolase_fold"/>
</dbReference>
<protein>
    <recommendedName>
        <fullName evidence="4">Carboxylesterase type B domain-containing protein</fullName>
    </recommendedName>
</protein>
<proteinExistence type="inferred from homology"/>
<sequence>MWLTLFIERLTVVAAPGRVMAHGVVAAGDVRDARPGRASGGIARRPSIQLPHRAHGRRANFISGAGAIRGVIVEPASRRLEPVEVFRGVPYGAPPLRLAAATPPPRWSGTRLADTFAPVCPQPYPDISNKLTACVRSRPLAALLAVQPPSARFLAGWAPAAPSAPARALHHSDAFLQCALAVVLTTTESYHLFSENEVRHGFEEEHRNRILRTFVRNVYRYHRNEIFAAVRNEYTDWEKPIQHPINIRDATLEALSDAARLGSVSSESLPYFLGLPLVGGMPFFPRNYSRGDVSVAESTVQLLAAFAKTGDPSPKPDDRHEAPVSWPRYELSTQQYLSIVMADTSYPSDISTQSHL</sequence>
<keyword evidence="3" id="KW-0732">Signal</keyword>
<evidence type="ECO:0000313" key="6">
    <source>
        <dbReference type="Proteomes" id="UP000324832"/>
    </source>
</evidence>
<comment type="similarity">
    <text evidence="1">Belongs to the type-B carboxylesterase/lipase family.</text>
</comment>
<dbReference type="Proteomes" id="UP000324832">
    <property type="component" value="Unassembled WGS sequence"/>
</dbReference>
<feature type="signal peptide" evidence="3">
    <location>
        <begin position="1"/>
        <end position="21"/>
    </location>
</feature>
<dbReference type="Gene3D" id="3.40.50.1820">
    <property type="entry name" value="alpha/beta hydrolase"/>
    <property type="match status" value="2"/>
</dbReference>
<dbReference type="InterPro" id="IPR051093">
    <property type="entry name" value="Neuroligin/BSAL"/>
</dbReference>
<keyword evidence="2" id="KW-0325">Glycoprotein</keyword>
<gene>
    <name evidence="5" type="ORF">LSINAPIS_LOCUS2379</name>
</gene>
<evidence type="ECO:0000313" key="5">
    <source>
        <dbReference type="EMBL" id="VVC89196.1"/>
    </source>
</evidence>
<evidence type="ECO:0000259" key="4">
    <source>
        <dbReference type="Pfam" id="PF00135"/>
    </source>
</evidence>
<evidence type="ECO:0000256" key="2">
    <source>
        <dbReference type="ARBA" id="ARBA00023180"/>
    </source>
</evidence>
<reference evidence="5 6" key="1">
    <citation type="submission" date="2017-07" db="EMBL/GenBank/DDBJ databases">
        <authorList>
            <person name="Talla V."/>
            <person name="Backstrom N."/>
        </authorList>
    </citation>
    <scope>NUCLEOTIDE SEQUENCE [LARGE SCALE GENOMIC DNA]</scope>
</reference>
<dbReference type="AlphaFoldDB" id="A0A5E4PST1"/>
<dbReference type="InterPro" id="IPR002018">
    <property type="entry name" value="CarbesteraseB"/>
</dbReference>
<dbReference type="SUPFAM" id="SSF53474">
    <property type="entry name" value="alpha/beta-Hydrolases"/>
    <property type="match status" value="2"/>
</dbReference>